<feature type="repeat" description="ANK" evidence="3">
    <location>
        <begin position="107"/>
        <end position="139"/>
    </location>
</feature>
<evidence type="ECO:0000256" key="1">
    <source>
        <dbReference type="ARBA" id="ARBA00022737"/>
    </source>
</evidence>
<feature type="coiled-coil region" evidence="4">
    <location>
        <begin position="357"/>
        <end position="412"/>
    </location>
</feature>
<sequence length="721" mass="81006">MMSRVQQSLIRCVERGDGAGVEAAIQAGASVDRVERGGWAALHHAVASGNSEMVHLLLAYSANPDIRSMAQGEEGATALHLAACTGNTAVLKLLLDSGADTEAVDQRGKTAVHWAALQGRMESLKILQESNCNLMAQVSGRGTALHYAAAFGDMEVVEWLVEQGVDISGKDKNGRLAKDVAKKNGHMHVHHLLKELAKRQLRISRTRKQDLPDHASIPVPNPRRRTLRDKKVPRQESTVMEATRSSPQRSESPITFKKKGWMIRSLSVGNKSGLRLQLEEMKWEMAEMEKALRAKDVQIARLQRDIFTTELEKVRLEEQMKEVRTHSGQWHELTEEQQHSYQKGPSDSVHTSLETQLQDRTTLLLELQEVKAKLEEEEHARASEKYANELKIASLTSELDEATQKLKKYGIRQKKLLGKSKTFEVDLMAAGVPSGLPDQGDAGIMNSIVQCLYSIVIFRDYLTSDDYRRDVVSQDETVEALAGVFKALKAGVQPEILTKMHHLKGVVRRLEKASHDGHLHDAHDLLTRLLPYLHHNIRLNDRTSLVSQLFLGSQEHRITCRWTGKDVSLAAEDFFTIHLDVTVEKETSLQNLLADHYQPLNTEHDCPHCLRTHQCRKQISVTCLPSVLIIHLARKGKSANVTFPPSRFMLHDILRCDSPSYELFGVVSLQKGNSPQYKAFCRNLLNSMWYLCSDEKVLVVNIQNVLDQPNAHILLYSAEVV</sequence>
<organism evidence="7 8">
    <name type="scientific">Scylla paramamosain</name>
    <name type="common">Mud crab</name>
    <dbReference type="NCBI Taxonomy" id="85552"/>
    <lineage>
        <taxon>Eukaryota</taxon>
        <taxon>Metazoa</taxon>
        <taxon>Ecdysozoa</taxon>
        <taxon>Arthropoda</taxon>
        <taxon>Crustacea</taxon>
        <taxon>Multicrustacea</taxon>
        <taxon>Malacostraca</taxon>
        <taxon>Eumalacostraca</taxon>
        <taxon>Eucarida</taxon>
        <taxon>Decapoda</taxon>
        <taxon>Pleocyemata</taxon>
        <taxon>Brachyura</taxon>
        <taxon>Eubrachyura</taxon>
        <taxon>Portunoidea</taxon>
        <taxon>Portunidae</taxon>
        <taxon>Portuninae</taxon>
        <taxon>Scylla</taxon>
    </lineage>
</organism>
<dbReference type="InterPro" id="IPR038765">
    <property type="entry name" value="Papain-like_cys_pep_sf"/>
</dbReference>
<feature type="compositionally biased region" description="Polar residues" evidence="5">
    <location>
        <begin position="235"/>
        <end position="252"/>
    </location>
</feature>
<dbReference type="CDD" id="cd02257">
    <property type="entry name" value="Peptidase_C19"/>
    <property type="match status" value="1"/>
</dbReference>
<dbReference type="InterPro" id="IPR002110">
    <property type="entry name" value="Ankyrin_rpt"/>
</dbReference>
<proteinExistence type="predicted"/>
<dbReference type="PROSITE" id="PS50297">
    <property type="entry name" value="ANK_REP_REGION"/>
    <property type="match status" value="3"/>
</dbReference>
<reference evidence="7 8" key="1">
    <citation type="submission" date="2023-03" db="EMBL/GenBank/DDBJ databases">
        <title>High-quality genome of Scylla paramamosain provides insights in environmental adaptation.</title>
        <authorList>
            <person name="Zhang L."/>
        </authorList>
    </citation>
    <scope>NUCLEOTIDE SEQUENCE [LARGE SCALE GENOMIC DNA]</scope>
    <source>
        <strain evidence="7">LZ_2023a</strain>
        <tissue evidence="7">Muscle</tissue>
    </source>
</reference>
<dbReference type="SUPFAM" id="SSF48403">
    <property type="entry name" value="Ankyrin repeat"/>
    <property type="match status" value="1"/>
</dbReference>
<dbReference type="EMBL" id="JARAKH010000012">
    <property type="protein sequence ID" value="KAK8398240.1"/>
    <property type="molecule type" value="Genomic_DNA"/>
</dbReference>
<evidence type="ECO:0000256" key="3">
    <source>
        <dbReference type="PROSITE-ProRule" id="PRU00023"/>
    </source>
</evidence>
<comment type="caution">
    <text evidence="7">The sequence shown here is derived from an EMBL/GenBank/DDBJ whole genome shotgun (WGS) entry which is preliminary data.</text>
</comment>
<dbReference type="SUPFAM" id="SSF54001">
    <property type="entry name" value="Cysteine proteinases"/>
    <property type="match status" value="1"/>
</dbReference>
<dbReference type="SMART" id="SM00248">
    <property type="entry name" value="ANK"/>
    <property type="match status" value="4"/>
</dbReference>
<feature type="repeat" description="ANK" evidence="3">
    <location>
        <begin position="37"/>
        <end position="69"/>
    </location>
</feature>
<dbReference type="Pfam" id="PF00443">
    <property type="entry name" value="UCH"/>
    <property type="match status" value="1"/>
</dbReference>
<dbReference type="PRINTS" id="PR01415">
    <property type="entry name" value="ANKYRIN"/>
</dbReference>
<dbReference type="AlphaFoldDB" id="A0AAW0UF17"/>
<evidence type="ECO:0000256" key="4">
    <source>
        <dbReference type="SAM" id="Coils"/>
    </source>
</evidence>
<dbReference type="Pfam" id="PF12796">
    <property type="entry name" value="Ank_2"/>
    <property type="match status" value="1"/>
</dbReference>
<evidence type="ECO:0000256" key="5">
    <source>
        <dbReference type="SAM" id="MobiDB-lite"/>
    </source>
</evidence>
<evidence type="ECO:0000313" key="8">
    <source>
        <dbReference type="Proteomes" id="UP001487740"/>
    </source>
</evidence>
<accession>A0AAW0UF17</accession>
<protein>
    <recommendedName>
        <fullName evidence="6">USP domain-containing protein</fullName>
    </recommendedName>
</protein>
<keyword evidence="2 3" id="KW-0040">ANK repeat</keyword>
<keyword evidence="4" id="KW-0175">Coiled coil</keyword>
<dbReference type="InterPro" id="IPR050776">
    <property type="entry name" value="Ank_Repeat/CDKN_Inhibitor"/>
</dbReference>
<evidence type="ECO:0000256" key="2">
    <source>
        <dbReference type="ARBA" id="ARBA00023043"/>
    </source>
</evidence>
<dbReference type="Pfam" id="PF13637">
    <property type="entry name" value="Ank_4"/>
    <property type="match status" value="1"/>
</dbReference>
<keyword evidence="8" id="KW-1185">Reference proteome</keyword>
<gene>
    <name evidence="7" type="ORF">O3P69_003861</name>
</gene>
<dbReference type="Gene3D" id="3.90.70.10">
    <property type="entry name" value="Cysteine proteinases"/>
    <property type="match status" value="1"/>
</dbReference>
<evidence type="ECO:0000313" key="7">
    <source>
        <dbReference type="EMBL" id="KAK8398240.1"/>
    </source>
</evidence>
<dbReference type="InterPro" id="IPR028889">
    <property type="entry name" value="USP"/>
</dbReference>
<evidence type="ECO:0000259" key="6">
    <source>
        <dbReference type="PROSITE" id="PS50235"/>
    </source>
</evidence>
<dbReference type="PANTHER" id="PTHR24201">
    <property type="entry name" value="ANK_REP_REGION DOMAIN-CONTAINING PROTEIN"/>
    <property type="match status" value="1"/>
</dbReference>
<dbReference type="GO" id="GO:0016579">
    <property type="term" value="P:protein deubiquitination"/>
    <property type="evidence" value="ECO:0007669"/>
    <property type="project" value="InterPro"/>
</dbReference>
<feature type="region of interest" description="Disordered" evidence="5">
    <location>
        <begin position="326"/>
        <end position="349"/>
    </location>
</feature>
<dbReference type="InterPro" id="IPR001394">
    <property type="entry name" value="Peptidase_C19_UCH"/>
</dbReference>
<dbReference type="PROSITE" id="PS50235">
    <property type="entry name" value="USP_3"/>
    <property type="match status" value="1"/>
</dbReference>
<feature type="coiled-coil region" evidence="4">
    <location>
        <begin position="271"/>
        <end position="319"/>
    </location>
</feature>
<dbReference type="Gene3D" id="1.25.40.20">
    <property type="entry name" value="Ankyrin repeat-containing domain"/>
    <property type="match status" value="2"/>
</dbReference>
<keyword evidence="1" id="KW-0677">Repeat</keyword>
<dbReference type="GO" id="GO:0004843">
    <property type="term" value="F:cysteine-type deubiquitinase activity"/>
    <property type="evidence" value="ECO:0007669"/>
    <property type="project" value="InterPro"/>
</dbReference>
<feature type="compositionally biased region" description="Polar residues" evidence="5">
    <location>
        <begin position="339"/>
        <end position="349"/>
    </location>
</feature>
<feature type="region of interest" description="Disordered" evidence="5">
    <location>
        <begin position="206"/>
        <end position="252"/>
    </location>
</feature>
<dbReference type="PANTHER" id="PTHR24201:SF2">
    <property type="entry name" value="ANKYRIN REPEAT DOMAIN-CONTAINING PROTEIN 42"/>
    <property type="match status" value="1"/>
</dbReference>
<dbReference type="PROSITE" id="PS50088">
    <property type="entry name" value="ANK_REPEAT"/>
    <property type="match status" value="4"/>
</dbReference>
<feature type="repeat" description="ANK" evidence="3">
    <location>
        <begin position="140"/>
        <end position="172"/>
    </location>
</feature>
<name>A0AAW0UF17_SCYPA</name>
<feature type="repeat" description="ANK" evidence="3">
    <location>
        <begin position="74"/>
        <end position="106"/>
    </location>
</feature>
<feature type="domain" description="USP" evidence="6">
    <location>
        <begin position="434"/>
        <end position="719"/>
    </location>
</feature>
<dbReference type="Proteomes" id="UP001487740">
    <property type="component" value="Unassembled WGS sequence"/>
</dbReference>
<dbReference type="InterPro" id="IPR036770">
    <property type="entry name" value="Ankyrin_rpt-contain_sf"/>
</dbReference>